<protein>
    <submittedName>
        <fullName evidence="2">Uncharacterized protein</fullName>
    </submittedName>
</protein>
<evidence type="ECO:0000313" key="3">
    <source>
        <dbReference type="Proteomes" id="UP001310594"/>
    </source>
</evidence>
<reference evidence="2" key="1">
    <citation type="submission" date="2023-08" db="EMBL/GenBank/DDBJ databases">
        <title>Black Yeasts Isolated from many extreme environments.</title>
        <authorList>
            <person name="Coleine C."/>
            <person name="Stajich J.E."/>
            <person name="Selbmann L."/>
        </authorList>
    </citation>
    <scope>NUCLEOTIDE SEQUENCE</scope>
    <source>
        <strain evidence="2">CCFEE 5810</strain>
    </source>
</reference>
<evidence type="ECO:0000313" key="2">
    <source>
        <dbReference type="EMBL" id="KAK5694800.1"/>
    </source>
</evidence>
<proteinExistence type="predicted"/>
<dbReference type="AlphaFoldDB" id="A0AAN7ZXQ3"/>
<accession>A0AAN7ZXQ3</accession>
<comment type="caution">
    <text evidence="2">The sequence shown here is derived from an EMBL/GenBank/DDBJ whole genome shotgun (WGS) entry which is preliminary data.</text>
</comment>
<dbReference type="Proteomes" id="UP001310594">
    <property type="component" value="Unassembled WGS sequence"/>
</dbReference>
<sequence>MAFSLIDDMQGALHALRKELYKQMISAEGRDFDDLVDRQAGMDVLLRTYMEALKQRKKQARHDTSRGTDQRTPSLPGCALLEKSPAELQKLIMEYVLDFTTPPASGMTVGNRNFDCFGLTVGYKNQVYILFMPLEAAHKVSAMRYPRVKFISVSSFCAPLQISRTLLAPALEAMLGRRTRQLAGSENQTYQNVPSYCTSGVSHRTRFWDNDFFFPNGSEDVTYFLKSNINRRTYIERFAMHNDCWPKANVDGEHTRPEDLFAIFEQLALGKGGRVFPVMVVCADRRSPRNDPLRRHLGVVSFDEVVSHRRSCVFIHRRPWLGAGSCNPAFPRPGFPGGATDPVADTPSDDLMHGLDEGEAEEHIYGHNNMRDRWTYIQYDASWAELYKEDVKVLLEENGEVEEIYEDTWVGHNLPGDFD</sequence>
<name>A0AAN7ZXQ3_9PEZI</name>
<gene>
    <name evidence="2" type="ORF">LTR97_009390</name>
</gene>
<feature type="region of interest" description="Disordered" evidence="1">
    <location>
        <begin position="57"/>
        <end position="76"/>
    </location>
</feature>
<evidence type="ECO:0000256" key="1">
    <source>
        <dbReference type="SAM" id="MobiDB-lite"/>
    </source>
</evidence>
<dbReference type="EMBL" id="JAVRQU010000015">
    <property type="protein sequence ID" value="KAK5694800.1"/>
    <property type="molecule type" value="Genomic_DNA"/>
</dbReference>
<organism evidence="2 3">
    <name type="scientific">Elasticomyces elasticus</name>
    <dbReference type="NCBI Taxonomy" id="574655"/>
    <lineage>
        <taxon>Eukaryota</taxon>
        <taxon>Fungi</taxon>
        <taxon>Dikarya</taxon>
        <taxon>Ascomycota</taxon>
        <taxon>Pezizomycotina</taxon>
        <taxon>Dothideomycetes</taxon>
        <taxon>Dothideomycetidae</taxon>
        <taxon>Mycosphaerellales</taxon>
        <taxon>Teratosphaeriaceae</taxon>
        <taxon>Elasticomyces</taxon>
    </lineage>
</organism>